<evidence type="ECO:0000313" key="8">
    <source>
        <dbReference type="Proteomes" id="UP001432027"/>
    </source>
</evidence>
<dbReference type="InterPro" id="IPR027417">
    <property type="entry name" value="P-loop_NTPase"/>
</dbReference>
<dbReference type="PANTHER" id="PTHR11711">
    <property type="entry name" value="ADP RIBOSYLATION FACTOR-RELATED"/>
    <property type="match status" value="1"/>
</dbReference>
<reference evidence="7" key="1">
    <citation type="submission" date="2023-10" db="EMBL/GenBank/DDBJ databases">
        <title>Genome assembly of Pristionchus species.</title>
        <authorList>
            <person name="Yoshida K."/>
            <person name="Sommer R.J."/>
        </authorList>
    </citation>
    <scope>NUCLEOTIDE SEQUENCE</scope>
    <source>
        <strain evidence="7">RS0144</strain>
    </source>
</reference>
<dbReference type="Proteomes" id="UP001432027">
    <property type="component" value="Unassembled WGS sequence"/>
</dbReference>
<dbReference type="InterPro" id="IPR006689">
    <property type="entry name" value="Small_GTPase_ARF/SAR"/>
</dbReference>
<dbReference type="SMART" id="SM00177">
    <property type="entry name" value="ARF"/>
    <property type="match status" value="1"/>
</dbReference>
<gene>
    <name evidence="7" type="ORF">PENTCL1PPCAC_23134</name>
</gene>
<feature type="binding site" evidence="4">
    <location>
        <position position="82"/>
    </location>
    <ligand>
        <name>GTP</name>
        <dbReference type="ChEBI" id="CHEBI:37565"/>
    </ligand>
</feature>
<feature type="binding site" evidence="4">
    <location>
        <begin position="36"/>
        <end position="43"/>
    </location>
    <ligand>
        <name>GTP</name>
        <dbReference type="ChEBI" id="CHEBI:37565"/>
    </ligand>
</feature>
<organism evidence="7 8">
    <name type="scientific">Pristionchus entomophagus</name>
    <dbReference type="NCBI Taxonomy" id="358040"/>
    <lineage>
        <taxon>Eukaryota</taxon>
        <taxon>Metazoa</taxon>
        <taxon>Ecdysozoa</taxon>
        <taxon>Nematoda</taxon>
        <taxon>Chromadorea</taxon>
        <taxon>Rhabditida</taxon>
        <taxon>Rhabditina</taxon>
        <taxon>Diplogasteromorpha</taxon>
        <taxon>Diplogasteroidea</taxon>
        <taxon>Neodiplogasteridae</taxon>
        <taxon>Pristionchus</taxon>
    </lineage>
</organism>
<evidence type="ECO:0000256" key="5">
    <source>
        <dbReference type="PIRSR" id="PIRSR606689-2"/>
    </source>
</evidence>
<dbReference type="GO" id="GO:0005525">
    <property type="term" value="F:GTP binding"/>
    <property type="evidence" value="ECO:0007669"/>
    <property type="project" value="UniProtKB-KW"/>
</dbReference>
<protein>
    <recommendedName>
        <fullName evidence="9">ADP ribosylation factor</fullName>
    </recommendedName>
</protein>
<dbReference type="FunFam" id="3.40.50.300:FF:000412">
    <property type="entry name" value="ADP-ribosylation factor 1"/>
    <property type="match status" value="1"/>
</dbReference>
<evidence type="ECO:0000256" key="2">
    <source>
        <dbReference type="ARBA" id="ARBA00022741"/>
    </source>
</evidence>
<feature type="non-terminal residue" evidence="7">
    <location>
        <position position="1"/>
    </location>
</feature>
<dbReference type="AlphaFoldDB" id="A0AAV5U3X9"/>
<dbReference type="GO" id="GO:0030010">
    <property type="term" value="P:establishment of cell polarity"/>
    <property type="evidence" value="ECO:0007669"/>
    <property type="project" value="UniProtKB-ARBA"/>
</dbReference>
<feature type="binding site" evidence="4">
    <location>
        <begin position="135"/>
        <end position="138"/>
    </location>
    <ligand>
        <name>GTP</name>
        <dbReference type="ChEBI" id="CHEBI:37565"/>
    </ligand>
</feature>
<dbReference type="Gene3D" id="3.40.50.300">
    <property type="entry name" value="P-loop containing nucleotide triphosphate hydrolases"/>
    <property type="match status" value="1"/>
</dbReference>
<sequence>GRKPLWIWQVAKSHPVIMFSWLGCFPKKNVHVIMLGLDGAGKTTMLYKLKTGETVTTIPTIGFNVEEMIYGHLKMVVYDIGGSKLLWKHYYSFANALIFVVDVSCISRLKEARESLQEFLDQDELKGVKLLFIANKRDIPGALTNEQFIDVFNLRSLTDREWFVQSTNARTGEGLQEGIKWLQTVI</sequence>
<evidence type="ECO:0000313" key="7">
    <source>
        <dbReference type="EMBL" id="GMT00960.1"/>
    </source>
</evidence>
<comment type="caution">
    <text evidence="7">The sequence shown here is derived from an EMBL/GenBank/DDBJ whole genome shotgun (WGS) entry which is preliminary data.</text>
</comment>
<keyword evidence="5" id="KW-0479">Metal-binding</keyword>
<feature type="binding site" evidence="5">
    <location>
        <position position="43"/>
    </location>
    <ligand>
        <name>Mg(2+)</name>
        <dbReference type="ChEBI" id="CHEBI:18420"/>
    </ligand>
</feature>
<dbReference type="GO" id="GO:0003924">
    <property type="term" value="F:GTPase activity"/>
    <property type="evidence" value="ECO:0007669"/>
    <property type="project" value="InterPro"/>
</dbReference>
<comment type="similarity">
    <text evidence="1 6">Belongs to the small GTPase superfamily. Arf family.</text>
</comment>
<name>A0AAV5U3X9_9BILA</name>
<evidence type="ECO:0000256" key="3">
    <source>
        <dbReference type="ARBA" id="ARBA00023134"/>
    </source>
</evidence>
<keyword evidence="2 4" id="KW-0547">Nucleotide-binding</keyword>
<dbReference type="PROSITE" id="PS51417">
    <property type="entry name" value="ARF"/>
    <property type="match status" value="1"/>
</dbReference>
<evidence type="ECO:0000256" key="1">
    <source>
        <dbReference type="ARBA" id="ARBA00010290"/>
    </source>
</evidence>
<proteinExistence type="inferred from homology"/>
<evidence type="ECO:0008006" key="9">
    <source>
        <dbReference type="Google" id="ProtNLM"/>
    </source>
</evidence>
<dbReference type="EMBL" id="BTSX01000005">
    <property type="protein sequence ID" value="GMT00960.1"/>
    <property type="molecule type" value="Genomic_DNA"/>
</dbReference>
<dbReference type="InterPro" id="IPR005225">
    <property type="entry name" value="Small_GTP-bd"/>
</dbReference>
<dbReference type="PRINTS" id="PR00328">
    <property type="entry name" value="SAR1GTPBP"/>
</dbReference>
<keyword evidence="8" id="KW-1185">Reference proteome</keyword>
<evidence type="ECO:0000256" key="4">
    <source>
        <dbReference type="PIRSR" id="PIRSR606689-1"/>
    </source>
</evidence>
<dbReference type="SUPFAM" id="SSF52540">
    <property type="entry name" value="P-loop containing nucleoside triphosphate hydrolases"/>
    <property type="match status" value="1"/>
</dbReference>
<evidence type="ECO:0000256" key="6">
    <source>
        <dbReference type="RuleBase" id="RU003925"/>
    </source>
</evidence>
<keyword evidence="3 4" id="KW-0342">GTP-binding</keyword>
<dbReference type="InterPro" id="IPR024156">
    <property type="entry name" value="Small_GTPase_ARF"/>
</dbReference>
<keyword evidence="5" id="KW-0460">Magnesium</keyword>
<dbReference type="Pfam" id="PF00025">
    <property type="entry name" value="Arf"/>
    <property type="match status" value="1"/>
</dbReference>
<feature type="binding site" evidence="5">
    <location>
        <position position="60"/>
    </location>
    <ligand>
        <name>Mg(2+)</name>
        <dbReference type="ChEBI" id="CHEBI:18420"/>
    </ligand>
</feature>
<accession>A0AAV5U3X9</accession>
<dbReference type="SMART" id="SM00178">
    <property type="entry name" value="SAR"/>
    <property type="match status" value="1"/>
</dbReference>
<dbReference type="GO" id="GO:0046872">
    <property type="term" value="F:metal ion binding"/>
    <property type="evidence" value="ECO:0007669"/>
    <property type="project" value="UniProtKB-KW"/>
</dbReference>
<dbReference type="CDD" id="cd00878">
    <property type="entry name" value="Arf_Arl"/>
    <property type="match status" value="1"/>
</dbReference>
<dbReference type="NCBIfam" id="TIGR00231">
    <property type="entry name" value="small_GTP"/>
    <property type="match status" value="1"/>
</dbReference>